<dbReference type="SMART" id="SM00028">
    <property type="entry name" value="TPR"/>
    <property type="match status" value="5"/>
</dbReference>
<dbReference type="SUPFAM" id="SSF48452">
    <property type="entry name" value="TPR-like"/>
    <property type="match status" value="2"/>
</dbReference>
<keyword evidence="3" id="KW-0805">Transcription regulation</keyword>
<evidence type="ECO:0000256" key="5">
    <source>
        <dbReference type="ARBA" id="ARBA00023163"/>
    </source>
</evidence>
<keyword evidence="10" id="KW-1185">Reference proteome</keyword>
<dbReference type="SUPFAM" id="SSF46894">
    <property type="entry name" value="C-terminal effector domain of the bipartite response regulators"/>
    <property type="match status" value="1"/>
</dbReference>
<dbReference type="Gene3D" id="3.40.50.300">
    <property type="entry name" value="P-loop containing nucleotide triphosphate hydrolases"/>
    <property type="match status" value="1"/>
</dbReference>
<protein>
    <submittedName>
        <fullName evidence="9">BTAD domain-containing putative transcriptional regulator</fullName>
    </submittedName>
</protein>
<gene>
    <name evidence="9" type="ORF">ACFP1Z_22540</name>
</gene>
<organism evidence="9 10">
    <name type="scientific">Streptomyces gamaensis</name>
    <dbReference type="NCBI Taxonomy" id="1763542"/>
    <lineage>
        <taxon>Bacteria</taxon>
        <taxon>Bacillati</taxon>
        <taxon>Actinomycetota</taxon>
        <taxon>Actinomycetes</taxon>
        <taxon>Kitasatosporales</taxon>
        <taxon>Streptomycetaceae</taxon>
        <taxon>Streptomyces</taxon>
    </lineage>
</organism>
<dbReference type="InterPro" id="IPR001867">
    <property type="entry name" value="OmpR/PhoB-type_DNA-bd"/>
</dbReference>
<dbReference type="InterPro" id="IPR036388">
    <property type="entry name" value="WH-like_DNA-bd_sf"/>
</dbReference>
<dbReference type="CDD" id="cd15831">
    <property type="entry name" value="BTAD"/>
    <property type="match status" value="1"/>
</dbReference>
<dbReference type="SMART" id="SM01043">
    <property type="entry name" value="BTAD"/>
    <property type="match status" value="1"/>
</dbReference>
<dbReference type="InterPro" id="IPR011990">
    <property type="entry name" value="TPR-like_helical_dom_sf"/>
</dbReference>
<evidence type="ECO:0000256" key="7">
    <source>
        <dbReference type="SAM" id="MobiDB-lite"/>
    </source>
</evidence>
<dbReference type="InterPro" id="IPR005158">
    <property type="entry name" value="BTAD"/>
</dbReference>
<dbReference type="PROSITE" id="PS51755">
    <property type="entry name" value="OMPR_PHOB"/>
    <property type="match status" value="1"/>
</dbReference>
<dbReference type="PRINTS" id="PR00364">
    <property type="entry name" value="DISEASERSIST"/>
</dbReference>
<keyword evidence="5" id="KW-0804">Transcription</keyword>
<name>A0ABW0Z7A1_9ACTN</name>
<comment type="caution">
    <text evidence="9">The sequence shown here is derived from an EMBL/GenBank/DDBJ whole genome shotgun (WGS) entry which is preliminary data.</text>
</comment>
<evidence type="ECO:0000256" key="2">
    <source>
        <dbReference type="ARBA" id="ARBA00023012"/>
    </source>
</evidence>
<comment type="similarity">
    <text evidence="1">Belongs to the AfsR/DnrI/RedD regulatory family.</text>
</comment>
<sequence>MGAAAAGIRIQLLGPVRYVSPAHGALSPGARGPQAVLAALALRAGTLVTTSQIVDGLYESDPPPSARRVVVNYVHRLRSRITPDRSHRAADGGAAPEVIESAAGGYLLRLPPDSVDALRFTRLTEQARTAAADGTPESAVALLEEALGLWQGPPLAGLTGPYAHAQRQALTEQQAGALEHYLELLLECGRHADAVPGILSALDLHPYRERLHRALMLALYRSGRTADALAAYDRARRVLDEELGVDAGPALKAAHAAILAGEAGAATPSPGRPAARGAAPPATAPAPAGVPAAPAVPAQLPAPPADFTGRADQAAALARTLTGTADSTSGSAVDSGDGGSPAVAVITGMGGVGKTSLALRTAHAVRGRFPDGQLYAELRGADGDPVDPGDVLGGFLAALGVPPARVPARTADRAALFRSALAGRAVLLVLDNAVSVAQVQPLLPGSGRCAVLVTARALTAMPATATLPLDGLGPDDAVALIGRIAGAHRIEQEPRAVAALAEVCGRLPLALRVTAARLAARPAWSVEALLARMSDEARLLGELRAGDLAVEAAFEMSFAQLDRAHARAFMLLSLPHRTEWDIEAAAAVLELPCPDAEDVLEALVDAALLETRAPGRYRYHDLVGVYARAKARAGLGGRQRLDAVVRAVDFLCAGVVRAVLASQPLGKPLTNECHPRRSAGPDVGEGPAAVAWVRGALPALTALVEQAAACDDADAVALAVDILALMPCFEESVPLASLVRAAADLVPAAQRLCGDDHVGTAHFAAGVIHRNHASSDRSRDHLLTVLELFGETPTLADGSRRFLAVLFALSMLAELYLERGDFAAARTCAERSVALAEATGDRRLCARRRTVLLQVEVRDPGRATDLARIGAECRELAARFTGETDGEWLMTVLMTEAHSFFQDGRHTDAVRHYTRVLEQARASGHGRIETESHYRLAEALLAAGGTEAALDHARRALEGARLAQEHLLTARGHQVLGQALRHAGQDTRATGHLRRARALYRELGLRADAEATSALLNGS</sequence>
<feature type="region of interest" description="Disordered" evidence="7">
    <location>
        <begin position="264"/>
        <end position="307"/>
    </location>
</feature>
<evidence type="ECO:0000256" key="1">
    <source>
        <dbReference type="ARBA" id="ARBA00005820"/>
    </source>
</evidence>
<keyword evidence="4 6" id="KW-0238">DNA-binding</keyword>
<dbReference type="InterPro" id="IPR016032">
    <property type="entry name" value="Sig_transdc_resp-reg_C-effctor"/>
</dbReference>
<dbReference type="InterPro" id="IPR019734">
    <property type="entry name" value="TPR_rpt"/>
</dbReference>
<dbReference type="SUPFAM" id="SSF52540">
    <property type="entry name" value="P-loop containing nucleoside triphosphate hydrolases"/>
    <property type="match status" value="1"/>
</dbReference>
<feature type="compositionally biased region" description="Low complexity" evidence="7">
    <location>
        <begin position="264"/>
        <end position="299"/>
    </location>
</feature>
<keyword evidence="2" id="KW-0902">Two-component regulatory system</keyword>
<dbReference type="RefSeq" id="WP_390318775.1">
    <property type="nucleotide sequence ID" value="NZ_JBHSPB010000014.1"/>
</dbReference>
<dbReference type="EMBL" id="JBHSPB010000014">
    <property type="protein sequence ID" value="MFC5722949.1"/>
    <property type="molecule type" value="Genomic_DNA"/>
</dbReference>
<dbReference type="Pfam" id="PF03704">
    <property type="entry name" value="BTAD"/>
    <property type="match status" value="1"/>
</dbReference>
<feature type="domain" description="OmpR/PhoB-type" evidence="8">
    <location>
        <begin position="1"/>
        <end position="110"/>
    </location>
</feature>
<dbReference type="PANTHER" id="PTHR35807:SF1">
    <property type="entry name" value="TRANSCRIPTIONAL REGULATOR REDD"/>
    <property type="match status" value="1"/>
</dbReference>
<dbReference type="Pfam" id="PF13424">
    <property type="entry name" value="TPR_12"/>
    <property type="match status" value="1"/>
</dbReference>
<evidence type="ECO:0000259" key="8">
    <source>
        <dbReference type="PROSITE" id="PS51755"/>
    </source>
</evidence>
<dbReference type="Gene3D" id="1.10.10.10">
    <property type="entry name" value="Winged helix-like DNA-binding domain superfamily/Winged helix DNA-binding domain"/>
    <property type="match status" value="1"/>
</dbReference>
<feature type="DNA-binding region" description="OmpR/PhoB-type" evidence="6">
    <location>
        <begin position="1"/>
        <end position="110"/>
    </location>
</feature>
<dbReference type="InterPro" id="IPR027417">
    <property type="entry name" value="P-loop_NTPase"/>
</dbReference>
<reference evidence="10" key="1">
    <citation type="journal article" date="2019" name="Int. J. Syst. Evol. Microbiol.">
        <title>The Global Catalogue of Microorganisms (GCM) 10K type strain sequencing project: providing services to taxonomists for standard genome sequencing and annotation.</title>
        <authorList>
            <consortium name="The Broad Institute Genomics Platform"/>
            <consortium name="The Broad Institute Genome Sequencing Center for Infectious Disease"/>
            <person name="Wu L."/>
            <person name="Ma J."/>
        </authorList>
    </citation>
    <scope>NUCLEOTIDE SEQUENCE [LARGE SCALE GENOMIC DNA]</scope>
    <source>
        <strain evidence="10">CGMCC 4.7304</strain>
    </source>
</reference>
<evidence type="ECO:0000256" key="4">
    <source>
        <dbReference type="ARBA" id="ARBA00023125"/>
    </source>
</evidence>
<evidence type="ECO:0000313" key="9">
    <source>
        <dbReference type="EMBL" id="MFC5722949.1"/>
    </source>
</evidence>
<dbReference type="PANTHER" id="PTHR35807">
    <property type="entry name" value="TRANSCRIPTIONAL REGULATOR REDD-RELATED"/>
    <property type="match status" value="1"/>
</dbReference>
<evidence type="ECO:0000313" key="10">
    <source>
        <dbReference type="Proteomes" id="UP001596083"/>
    </source>
</evidence>
<dbReference type="SMART" id="SM00862">
    <property type="entry name" value="Trans_reg_C"/>
    <property type="match status" value="1"/>
</dbReference>
<dbReference type="Proteomes" id="UP001596083">
    <property type="component" value="Unassembled WGS sequence"/>
</dbReference>
<evidence type="ECO:0000256" key="3">
    <source>
        <dbReference type="ARBA" id="ARBA00023015"/>
    </source>
</evidence>
<accession>A0ABW0Z7A1</accession>
<evidence type="ECO:0000256" key="6">
    <source>
        <dbReference type="PROSITE-ProRule" id="PRU01091"/>
    </source>
</evidence>
<dbReference type="InterPro" id="IPR051677">
    <property type="entry name" value="AfsR-DnrI-RedD_regulator"/>
</dbReference>
<dbReference type="Gene3D" id="1.25.40.10">
    <property type="entry name" value="Tetratricopeptide repeat domain"/>
    <property type="match status" value="3"/>
</dbReference>
<proteinExistence type="inferred from homology"/>